<keyword evidence="2" id="KW-0964">Secreted</keyword>
<proteinExistence type="predicted"/>
<dbReference type="EMBL" id="CP033219">
    <property type="protein sequence ID" value="AZV78663.1"/>
    <property type="molecule type" value="Genomic_DNA"/>
</dbReference>
<dbReference type="GO" id="GO:0005615">
    <property type="term" value="C:extracellular space"/>
    <property type="evidence" value="ECO:0007669"/>
    <property type="project" value="InterPro"/>
</dbReference>
<organism evidence="3 4">
    <name type="scientific">Parasedimentitalea marina</name>
    <dbReference type="NCBI Taxonomy" id="2483033"/>
    <lineage>
        <taxon>Bacteria</taxon>
        <taxon>Pseudomonadati</taxon>
        <taxon>Pseudomonadota</taxon>
        <taxon>Alphaproteobacteria</taxon>
        <taxon>Rhodobacterales</taxon>
        <taxon>Paracoccaceae</taxon>
        <taxon>Parasedimentitalea</taxon>
    </lineage>
</organism>
<dbReference type="AlphaFoldDB" id="A0A3T0N3Q1"/>
<dbReference type="Pfam" id="PF00353">
    <property type="entry name" value="HemolysinCabind"/>
    <property type="match status" value="3"/>
</dbReference>
<evidence type="ECO:0000313" key="3">
    <source>
        <dbReference type="EMBL" id="AZV78663.1"/>
    </source>
</evidence>
<dbReference type="SUPFAM" id="SSF51120">
    <property type="entry name" value="beta-Roll"/>
    <property type="match status" value="2"/>
</dbReference>
<dbReference type="OrthoDB" id="6305173at2"/>
<comment type="subcellular location">
    <subcellularLocation>
        <location evidence="1">Secreted</location>
    </subcellularLocation>
</comment>
<dbReference type="InterPro" id="IPR050557">
    <property type="entry name" value="RTX_toxin/Mannuronan_C5-epim"/>
</dbReference>
<sequence>MATYVPHASYRLYDFAGRLFAAEEVEITQTSNGVDIQFLGFDRRTGEVKVKGGMRLSGDNLVVDNGEIVSGSIGTVQFFAFEFEYYAGRLESLNWDGTYLQNFLSETTDGNFSPFYDALTGAVDLVRGISSDDNYDHSEYYDATDIHLGAGNDSYTHPRLTEMSPLIIDGGEGHDNFQAGIFGSYEPLLIDVAKNLFVDEYGVEHVVRNFEFFQGGRGNDTLIGAMDRPNQFYGYQGSDHISGGNHDDYLAGGSGLDTILAYGGDDYILGSSHDYVDGGDGIDTFGYRLIAGYVYIDLENQEDNRGDAIYTVLVNIENLNGSNYYDVMLGDANDNVIETFGYRDILHGRDGNDTLDAGEGNDDLSGGTGANLLIGGAGADNFIFETQNATDTIADFEVGIDSLDFSALTSQADFINFELNGMSYSRISCFGDFKLGNVSLRFVQSQEDVEIYLDPSLGGESASPLITLIDIGIHDLIVDDFIF</sequence>
<reference evidence="3 4" key="1">
    <citation type="submission" date="2018-10" db="EMBL/GenBank/DDBJ databases">
        <title>Parasedimentitalea marina sp. nov., a psychrophilic bacterium isolated from deep seawater of the New Britain Trench.</title>
        <authorList>
            <person name="Cao J."/>
        </authorList>
    </citation>
    <scope>NUCLEOTIDE SEQUENCE [LARGE SCALE GENOMIC DNA]</scope>
    <source>
        <strain evidence="3 4">W43</strain>
    </source>
</reference>
<dbReference type="RefSeq" id="WP_127749222.1">
    <property type="nucleotide sequence ID" value="NZ_CP033219.1"/>
</dbReference>
<dbReference type="InterPro" id="IPR001343">
    <property type="entry name" value="Hemolysn_Ca-bd"/>
</dbReference>
<keyword evidence="4" id="KW-1185">Reference proteome</keyword>
<dbReference type="Gene3D" id="2.150.10.10">
    <property type="entry name" value="Serralysin-like metalloprotease, C-terminal"/>
    <property type="match status" value="2"/>
</dbReference>
<gene>
    <name evidence="3" type="ORF">EBB79_12780</name>
</gene>
<dbReference type="InterPro" id="IPR011049">
    <property type="entry name" value="Serralysin-like_metalloprot_C"/>
</dbReference>
<dbReference type="PANTHER" id="PTHR38340:SF1">
    <property type="entry name" value="S-LAYER PROTEIN"/>
    <property type="match status" value="1"/>
</dbReference>
<dbReference type="GO" id="GO:0005509">
    <property type="term" value="F:calcium ion binding"/>
    <property type="evidence" value="ECO:0007669"/>
    <property type="project" value="InterPro"/>
</dbReference>
<accession>A0A3T0N3Q1</accession>
<dbReference type="KEGG" id="sedi:EBB79_12780"/>
<protein>
    <recommendedName>
        <fullName evidence="5">Calcium-binding protein</fullName>
    </recommendedName>
</protein>
<dbReference type="PRINTS" id="PR00313">
    <property type="entry name" value="CABNDNGRPT"/>
</dbReference>
<evidence type="ECO:0000256" key="1">
    <source>
        <dbReference type="ARBA" id="ARBA00004613"/>
    </source>
</evidence>
<name>A0A3T0N3Q1_9RHOB</name>
<evidence type="ECO:0000313" key="4">
    <source>
        <dbReference type="Proteomes" id="UP000283063"/>
    </source>
</evidence>
<dbReference type="PANTHER" id="PTHR38340">
    <property type="entry name" value="S-LAYER PROTEIN"/>
    <property type="match status" value="1"/>
</dbReference>
<evidence type="ECO:0008006" key="5">
    <source>
        <dbReference type="Google" id="ProtNLM"/>
    </source>
</evidence>
<dbReference type="Proteomes" id="UP000283063">
    <property type="component" value="Chromosome"/>
</dbReference>
<evidence type="ECO:0000256" key="2">
    <source>
        <dbReference type="ARBA" id="ARBA00022525"/>
    </source>
</evidence>